<keyword evidence="1" id="KW-0413">Isomerase</keyword>
<dbReference type="OrthoDB" id="5405937at2"/>
<feature type="domain" description="4-oxalocrotonate tautomerase-like" evidence="2">
    <location>
        <begin position="2"/>
        <end position="51"/>
    </location>
</feature>
<dbReference type="Proteomes" id="UP000184245">
    <property type="component" value="Unassembled WGS sequence"/>
</dbReference>
<proteinExistence type="predicted"/>
<dbReference type="AlphaFoldDB" id="A0A1M4YX41"/>
<dbReference type="STRING" id="1122155.SAMN02745158_02524"/>
<evidence type="ECO:0000313" key="3">
    <source>
        <dbReference type="EMBL" id="SHF10353.1"/>
    </source>
</evidence>
<dbReference type="InterPro" id="IPR004370">
    <property type="entry name" value="4-OT-like_dom"/>
</dbReference>
<dbReference type="SUPFAM" id="SSF55331">
    <property type="entry name" value="Tautomerase/MIF"/>
    <property type="match status" value="1"/>
</dbReference>
<sequence length="73" mass="8243">MPHIIVQMFPGRDEASKKELAEKLAGLTAETLGLSKSAVSVTVEEVAREEWKDRVYRKLLEDKNLLVPPGYEM</sequence>
<dbReference type="RefSeq" id="WP_072852276.1">
    <property type="nucleotide sequence ID" value="NZ_FQVI01000013.1"/>
</dbReference>
<evidence type="ECO:0000313" key="4">
    <source>
        <dbReference type="Proteomes" id="UP000184245"/>
    </source>
</evidence>
<evidence type="ECO:0000259" key="2">
    <source>
        <dbReference type="Pfam" id="PF01361"/>
    </source>
</evidence>
<name>A0A1M4YX41_9CLOT</name>
<dbReference type="EMBL" id="FQVI01000013">
    <property type="protein sequence ID" value="SHF10353.1"/>
    <property type="molecule type" value="Genomic_DNA"/>
</dbReference>
<accession>A0A1M4YX41</accession>
<evidence type="ECO:0000256" key="1">
    <source>
        <dbReference type="ARBA" id="ARBA00023235"/>
    </source>
</evidence>
<dbReference type="InterPro" id="IPR014347">
    <property type="entry name" value="Tautomerase/MIF_sf"/>
</dbReference>
<dbReference type="Pfam" id="PF01361">
    <property type="entry name" value="Tautomerase"/>
    <property type="match status" value="1"/>
</dbReference>
<dbReference type="GO" id="GO:0016853">
    <property type="term" value="F:isomerase activity"/>
    <property type="evidence" value="ECO:0007669"/>
    <property type="project" value="UniProtKB-KW"/>
</dbReference>
<organism evidence="3 4">
    <name type="scientific">Lactonifactor longoviformis DSM 17459</name>
    <dbReference type="NCBI Taxonomy" id="1122155"/>
    <lineage>
        <taxon>Bacteria</taxon>
        <taxon>Bacillati</taxon>
        <taxon>Bacillota</taxon>
        <taxon>Clostridia</taxon>
        <taxon>Eubacteriales</taxon>
        <taxon>Clostridiaceae</taxon>
        <taxon>Lactonifactor</taxon>
    </lineage>
</organism>
<gene>
    <name evidence="3" type="ORF">SAMN02745158_02524</name>
</gene>
<reference evidence="3 4" key="1">
    <citation type="submission" date="2016-11" db="EMBL/GenBank/DDBJ databases">
        <authorList>
            <person name="Jaros S."/>
            <person name="Januszkiewicz K."/>
            <person name="Wedrychowicz H."/>
        </authorList>
    </citation>
    <scope>NUCLEOTIDE SEQUENCE [LARGE SCALE GENOMIC DNA]</scope>
    <source>
        <strain evidence="3 4">DSM 17459</strain>
    </source>
</reference>
<keyword evidence="4" id="KW-1185">Reference proteome</keyword>
<dbReference type="Gene3D" id="3.30.429.10">
    <property type="entry name" value="Macrophage Migration Inhibitory Factor"/>
    <property type="match status" value="1"/>
</dbReference>
<protein>
    <submittedName>
        <fullName evidence="3">4-oxalocrotonate tautomerase</fullName>
    </submittedName>
</protein>